<reference evidence="1" key="1">
    <citation type="journal article" date="2014" name="Front. Microbiol.">
        <title>High frequency of phylogenetically diverse reductive dehalogenase-homologous genes in deep subseafloor sedimentary metagenomes.</title>
        <authorList>
            <person name="Kawai M."/>
            <person name="Futagami T."/>
            <person name="Toyoda A."/>
            <person name="Takaki Y."/>
            <person name="Nishi S."/>
            <person name="Hori S."/>
            <person name="Arai W."/>
            <person name="Tsubouchi T."/>
            <person name="Morono Y."/>
            <person name="Uchiyama I."/>
            <person name="Ito T."/>
            <person name="Fujiyama A."/>
            <person name="Inagaki F."/>
            <person name="Takami H."/>
        </authorList>
    </citation>
    <scope>NUCLEOTIDE SEQUENCE</scope>
    <source>
        <strain evidence="1">Expedition CK06-06</strain>
    </source>
</reference>
<protein>
    <recommendedName>
        <fullName evidence="2">Glycosyltransferase 2-like domain-containing protein</fullName>
    </recommendedName>
</protein>
<evidence type="ECO:0008006" key="2">
    <source>
        <dbReference type="Google" id="ProtNLM"/>
    </source>
</evidence>
<accession>X0S0H1</accession>
<name>X0S0H1_9ZZZZ</name>
<sequence length="195" mass="22479">MLTVFSVPKPFLGHIGIIQRNAIQSWTRLHPECEIILCGDELGTEEAAAENKARYIRSIARNEYGTPLLNSVFAQVRQTANHPLLCYVNADIILLRDFLEAVQRIWFPRFLAVGQRWDVHITEPWNFELSDWNQRLRRYVAEHGVLHPPAGSDYFVFPRDDALGKLPPFAVGRPGWDNWFIYRARKLGVPVVDIT</sequence>
<dbReference type="InterPro" id="IPR044575">
    <property type="entry name" value="RAY1-like"/>
</dbReference>
<dbReference type="EMBL" id="BARS01002901">
    <property type="protein sequence ID" value="GAF74554.1"/>
    <property type="molecule type" value="Genomic_DNA"/>
</dbReference>
<dbReference type="AlphaFoldDB" id="X0S0H1"/>
<organism evidence="1">
    <name type="scientific">marine sediment metagenome</name>
    <dbReference type="NCBI Taxonomy" id="412755"/>
    <lineage>
        <taxon>unclassified sequences</taxon>
        <taxon>metagenomes</taxon>
        <taxon>ecological metagenomes</taxon>
    </lineage>
</organism>
<dbReference type="SUPFAM" id="SSF53448">
    <property type="entry name" value="Nucleotide-diphospho-sugar transferases"/>
    <property type="match status" value="1"/>
</dbReference>
<dbReference type="InterPro" id="IPR029044">
    <property type="entry name" value="Nucleotide-diphossugar_trans"/>
</dbReference>
<feature type="non-terminal residue" evidence="1">
    <location>
        <position position="195"/>
    </location>
</feature>
<gene>
    <name evidence="1" type="ORF">S01H1_05577</name>
</gene>
<dbReference type="PANTHER" id="PTHR47483:SF1">
    <property type="entry name" value="BETA-ARABINOFURANOSYLTRANSFERASE RAY1"/>
    <property type="match status" value="1"/>
</dbReference>
<evidence type="ECO:0000313" key="1">
    <source>
        <dbReference type="EMBL" id="GAF74554.1"/>
    </source>
</evidence>
<dbReference type="PANTHER" id="PTHR47483">
    <property type="entry name" value="BETA-ARABINOFURANOSYLTRANSFERASE RAY1"/>
    <property type="match status" value="1"/>
</dbReference>
<dbReference type="GO" id="GO:0016757">
    <property type="term" value="F:glycosyltransferase activity"/>
    <property type="evidence" value="ECO:0007669"/>
    <property type="project" value="InterPro"/>
</dbReference>
<comment type="caution">
    <text evidence="1">The sequence shown here is derived from an EMBL/GenBank/DDBJ whole genome shotgun (WGS) entry which is preliminary data.</text>
</comment>
<proteinExistence type="predicted"/>